<dbReference type="AlphaFoldDB" id="A0A8S1MTZ1"/>
<comment type="subcellular location">
    <subcellularLocation>
        <location evidence="1">Cytoplasmic vesicle</location>
        <location evidence="1">Secretory vesicle</location>
        <location evidence="1">Acrosome</location>
    </subcellularLocation>
</comment>
<feature type="region of interest" description="Disordered" evidence="6">
    <location>
        <begin position="192"/>
        <end position="212"/>
    </location>
</feature>
<dbReference type="OMA" id="MTECKEC"/>
<keyword evidence="2" id="KW-0677">Repeat</keyword>
<dbReference type="InterPro" id="IPR003409">
    <property type="entry name" value="MORN"/>
</dbReference>
<organism evidence="7 8">
    <name type="scientific">Paramecium primaurelia</name>
    <dbReference type="NCBI Taxonomy" id="5886"/>
    <lineage>
        <taxon>Eukaryota</taxon>
        <taxon>Sar</taxon>
        <taxon>Alveolata</taxon>
        <taxon>Ciliophora</taxon>
        <taxon>Intramacronucleata</taxon>
        <taxon>Oligohymenophorea</taxon>
        <taxon>Peniculida</taxon>
        <taxon>Parameciidae</taxon>
        <taxon>Paramecium</taxon>
    </lineage>
</organism>
<evidence type="ECO:0000256" key="2">
    <source>
        <dbReference type="ARBA" id="ARBA00022737"/>
    </source>
</evidence>
<evidence type="ECO:0000256" key="3">
    <source>
        <dbReference type="ARBA" id="ARBA00023329"/>
    </source>
</evidence>
<protein>
    <recommendedName>
        <fullName evidence="4">MORN repeat-containing protein 3</fullName>
    </recommendedName>
</protein>
<dbReference type="GO" id="GO:0001669">
    <property type="term" value="C:acrosomal vesicle"/>
    <property type="evidence" value="ECO:0007669"/>
    <property type="project" value="UniProtKB-SubCell"/>
</dbReference>
<evidence type="ECO:0000256" key="4">
    <source>
        <dbReference type="ARBA" id="ARBA00039854"/>
    </source>
</evidence>
<evidence type="ECO:0000256" key="6">
    <source>
        <dbReference type="SAM" id="MobiDB-lite"/>
    </source>
</evidence>
<proteinExistence type="predicted"/>
<dbReference type="PANTHER" id="PTHR46511">
    <property type="entry name" value="MORN REPEAT-CONTAINING PROTEIN 3"/>
    <property type="match status" value="1"/>
</dbReference>
<evidence type="ECO:0000313" key="8">
    <source>
        <dbReference type="Proteomes" id="UP000688137"/>
    </source>
</evidence>
<dbReference type="InterPro" id="IPR052472">
    <property type="entry name" value="MORN3"/>
</dbReference>
<dbReference type="EMBL" id="CAJJDM010000074">
    <property type="protein sequence ID" value="CAD8083808.1"/>
    <property type="molecule type" value="Genomic_DNA"/>
</dbReference>
<gene>
    <name evidence="7" type="ORF">PPRIM_AZ9-3.1.T0710006</name>
</gene>
<comment type="caution">
    <text evidence="7">The sequence shown here is derived from an EMBL/GenBank/DDBJ whole genome shotgun (WGS) entry which is preliminary data.</text>
</comment>
<dbReference type="SMART" id="SM00698">
    <property type="entry name" value="MORN"/>
    <property type="match status" value="2"/>
</dbReference>
<comment type="function">
    <text evidence="5">Assembles a suppression complex (suppresome) by tethering SIRT1 and MDM2 to regulate composite modifications of p53/TP53. Confers both deacetylation-mediated functional inactivation, by SIRT1, and ubiquitination-dependent degradation, by MDM2, of p53/TP53, promoting a proliferative and cell survival behaviors. May play a role in the regulation of spermatogenesis.</text>
</comment>
<name>A0A8S1MTZ1_PARPR</name>
<evidence type="ECO:0000313" key="7">
    <source>
        <dbReference type="EMBL" id="CAD8083808.1"/>
    </source>
</evidence>
<keyword evidence="3" id="KW-0968">Cytoplasmic vesicle</keyword>
<reference evidence="7" key="1">
    <citation type="submission" date="2021-01" db="EMBL/GenBank/DDBJ databases">
        <authorList>
            <consortium name="Genoscope - CEA"/>
            <person name="William W."/>
        </authorList>
    </citation>
    <scope>NUCLEOTIDE SEQUENCE</scope>
</reference>
<dbReference type="Proteomes" id="UP000688137">
    <property type="component" value="Unassembled WGS sequence"/>
</dbReference>
<evidence type="ECO:0000256" key="5">
    <source>
        <dbReference type="ARBA" id="ARBA00045851"/>
    </source>
</evidence>
<keyword evidence="8" id="KW-1185">Reference proteome</keyword>
<dbReference type="Pfam" id="PF02493">
    <property type="entry name" value="MORN"/>
    <property type="match status" value="3"/>
</dbReference>
<accession>A0A8S1MTZ1</accession>
<dbReference type="PANTHER" id="PTHR46511:SF1">
    <property type="entry name" value="MORN REPEAT-CONTAINING PROTEIN 3"/>
    <property type="match status" value="1"/>
</dbReference>
<evidence type="ECO:0000256" key="1">
    <source>
        <dbReference type="ARBA" id="ARBA00004218"/>
    </source>
</evidence>
<sequence>MGMTECKECHQASLEDQLPQPFQLSIRGRSHLISITSYQGEVKTLSVEPNLEIAYPLTQEELVEYEEQLKAPIKQRLQELEPLQIRPLKSYEYSERAYKLKKTQSIYLGQWNNGIPQGFGIIINPIENSYYEGSILGGKPHGFGRKIYSQGNYYQGEFEYGKISNQGLVVIGKEKDDTKELNQNEYQQSINQNMKIDSIQTERSQVMSSIKK</sequence>